<protein>
    <submittedName>
        <fullName evidence="1">Uncharacterized protein</fullName>
    </submittedName>
</protein>
<name>A0A820KHN7_9BILA</name>
<feature type="non-terminal residue" evidence="1">
    <location>
        <position position="92"/>
    </location>
</feature>
<organism evidence="1 2">
    <name type="scientific">Rotaria sordida</name>
    <dbReference type="NCBI Taxonomy" id="392033"/>
    <lineage>
        <taxon>Eukaryota</taxon>
        <taxon>Metazoa</taxon>
        <taxon>Spiralia</taxon>
        <taxon>Gnathifera</taxon>
        <taxon>Rotifera</taxon>
        <taxon>Eurotatoria</taxon>
        <taxon>Bdelloidea</taxon>
        <taxon>Philodinida</taxon>
        <taxon>Philodinidae</taxon>
        <taxon>Rotaria</taxon>
    </lineage>
</organism>
<evidence type="ECO:0000313" key="2">
    <source>
        <dbReference type="Proteomes" id="UP000663874"/>
    </source>
</evidence>
<evidence type="ECO:0000313" key="1">
    <source>
        <dbReference type="EMBL" id="CAF4344468.1"/>
    </source>
</evidence>
<dbReference type="Proteomes" id="UP000663874">
    <property type="component" value="Unassembled WGS sequence"/>
</dbReference>
<dbReference type="EMBL" id="CAJOBE010046778">
    <property type="protein sequence ID" value="CAF4344468.1"/>
    <property type="molecule type" value="Genomic_DNA"/>
</dbReference>
<feature type="non-terminal residue" evidence="1">
    <location>
        <position position="1"/>
    </location>
</feature>
<sequence length="92" mass="10740">LLRNILSQYGFRFLDVNCQQNLSSKFDIIQTNLVSGVLSSKDEFYNSVLDIKRNLLNSDLSKISEDNLEKLFNYFEIEFQKICDPTNEHVCL</sequence>
<comment type="caution">
    <text evidence="1">The sequence shown here is derived from an EMBL/GenBank/DDBJ whole genome shotgun (WGS) entry which is preliminary data.</text>
</comment>
<accession>A0A820KHN7</accession>
<dbReference type="AlphaFoldDB" id="A0A820KHN7"/>
<proteinExistence type="predicted"/>
<reference evidence="1" key="1">
    <citation type="submission" date="2021-02" db="EMBL/GenBank/DDBJ databases">
        <authorList>
            <person name="Nowell W R."/>
        </authorList>
    </citation>
    <scope>NUCLEOTIDE SEQUENCE</scope>
</reference>
<gene>
    <name evidence="1" type="ORF">FNK824_LOCUS42131</name>
</gene>